<evidence type="ECO:0000313" key="2">
    <source>
        <dbReference type="EMBL" id="KAG2555792.1"/>
    </source>
</evidence>
<organism evidence="2 3">
    <name type="scientific">Panicum virgatum</name>
    <name type="common">Blackwell switchgrass</name>
    <dbReference type="NCBI Taxonomy" id="38727"/>
    <lineage>
        <taxon>Eukaryota</taxon>
        <taxon>Viridiplantae</taxon>
        <taxon>Streptophyta</taxon>
        <taxon>Embryophyta</taxon>
        <taxon>Tracheophyta</taxon>
        <taxon>Spermatophyta</taxon>
        <taxon>Magnoliopsida</taxon>
        <taxon>Liliopsida</taxon>
        <taxon>Poales</taxon>
        <taxon>Poaceae</taxon>
        <taxon>PACMAD clade</taxon>
        <taxon>Panicoideae</taxon>
        <taxon>Panicodae</taxon>
        <taxon>Paniceae</taxon>
        <taxon>Panicinae</taxon>
        <taxon>Panicum</taxon>
        <taxon>Panicum sect. Hiantes</taxon>
    </lineage>
</organism>
<reference evidence="2" key="1">
    <citation type="submission" date="2020-05" db="EMBL/GenBank/DDBJ databases">
        <title>WGS assembly of Panicum virgatum.</title>
        <authorList>
            <person name="Lovell J.T."/>
            <person name="Jenkins J."/>
            <person name="Shu S."/>
            <person name="Juenger T.E."/>
            <person name="Schmutz J."/>
        </authorList>
    </citation>
    <scope>NUCLEOTIDE SEQUENCE</scope>
    <source>
        <strain evidence="2">AP13</strain>
    </source>
</reference>
<sequence>MELDSVICDLCILQRLKTSTHLILRCSFAKACWDSIGVRFASKRPLLQIFEKIKRGLGVPFVLDIIILMAWSIWTMRNDWVFNYMDPSIQDCMRKFCKEFKLLLHRVNQSIGETMEALLDSVHSNPLE</sequence>
<evidence type="ECO:0000256" key="1">
    <source>
        <dbReference type="SAM" id="Phobius"/>
    </source>
</evidence>
<accession>A0A8T0P6I3</accession>
<proteinExistence type="predicted"/>
<gene>
    <name evidence="2" type="ORF">PVAP13_8NG032700</name>
</gene>
<feature type="transmembrane region" description="Helical" evidence="1">
    <location>
        <begin position="56"/>
        <end position="74"/>
    </location>
</feature>
<dbReference type="EMBL" id="CM029052">
    <property type="protein sequence ID" value="KAG2555792.1"/>
    <property type="molecule type" value="Genomic_DNA"/>
</dbReference>
<dbReference type="AlphaFoldDB" id="A0A8T0P6I3"/>
<dbReference type="Proteomes" id="UP000823388">
    <property type="component" value="Chromosome 8N"/>
</dbReference>
<evidence type="ECO:0008006" key="4">
    <source>
        <dbReference type="Google" id="ProtNLM"/>
    </source>
</evidence>
<protein>
    <recommendedName>
        <fullName evidence="4">Reverse transcriptase zinc-binding domain-containing protein</fullName>
    </recommendedName>
</protein>
<keyword evidence="1" id="KW-1133">Transmembrane helix</keyword>
<keyword evidence="1" id="KW-0472">Membrane</keyword>
<keyword evidence="1" id="KW-0812">Transmembrane</keyword>
<comment type="caution">
    <text evidence="2">The sequence shown here is derived from an EMBL/GenBank/DDBJ whole genome shotgun (WGS) entry which is preliminary data.</text>
</comment>
<keyword evidence="3" id="KW-1185">Reference proteome</keyword>
<name>A0A8T0P6I3_PANVG</name>
<evidence type="ECO:0000313" key="3">
    <source>
        <dbReference type="Proteomes" id="UP000823388"/>
    </source>
</evidence>